<protein>
    <submittedName>
        <fullName evidence="1">Uncharacterized protein</fullName>
    </submittedName>
</protein>
<evidence type="ECO:0000313" key="1">
    <source>
        <dbReference type="EMBL" id="RHN55740.1"/>
    </source>
</evidence>
<dbReference type="AlphaFoldDB" id="A0A396HQX4"/>
<dbReference type="Proteomes" id="UP000265566">
    <property type="component" value="Chromosome 5"/>
</dbReference>
<gene>
    <name evidence="1" type="ORF">MtrunA17_Chr5g0421351</name>
</gene>
<name>A0A396HQX4_MEDTR</name>
<comment type="caution">
    <text evidence="1">The sequence shown here is derived from an EMBL/GenBank/DDBJ whole genome shotgun (WGS) entry which is preliminary data.</text>
</comment>
<dbReference type="Gramene" id="rna30979">
    <property type="protein sequence ID" value="RHN55740.1"/>
    <property type="gene ID" value="gene30979"/>
</dbReference>
<reference evidence="1" key="1">
    <citation type="journal article" date="2018" name="Nat. Plants">
        <title>Whole-genome landscape of Medicago truncatula symbiotic genes.</title>
        <authorList>
            <person name="Pecrix Y."/>
            <person name="Gamas P."/>
            <person name="Carrere S."/>
        </authorList>
    </citation>
    <scope>NUCLEOTIDE SEQUENCE</scope>
    <source>
        <tissue evidence="1">Leaves</tissue>
    </source>
</reference>
<proteinExistence type="predicted"/>
<organism evidence="1">
    <name type="scientific">Medicago truncatula</name>
    <name type="common">Barrel medic</name>
    <name type="synonym">Medicago tribuloides</name>
    <dbReference type="NCBI Taxonomy" id="3880"/>
    <lineage>
        <taxon>Eukaryota</taxon>
        <taxon>Viridiplantae</taxon>
        <taxon>Streptophyta</taxon>
        <taxon>Embryophyta</taxon>
        <taxon>Tracheophyta</taxon>
        <taxon>Spermatophyta</taxon>
        <taxon>Magnoliopsida</taxon>
        <taxon>eudicotyledons</taxon>
        <taxon>Gunneridae</taxon>
        <taxon>Pentapetalae</taxon>
        <taxon>rosids</taxon>
        <taxon>fabids</taxon>
        <taxon>Fabales</taxon>
        <taxon>Fabaceae</taxon>
        <taxon>Papilionoideae</taxon>
        <taxon>50 kb inversion clade</taxon>
        <taxon>NPAAA clade</taxon>
        <taxon>Hologalegina</taxon>
        <taxon>IRL clade</taxon>
        <taxon>Trifolieae</taxon>
        <taxon>Medicago</taxon>
    </lineage>
</organism>
<accession>A0A396HQX4</accession>
<sequence>MFVKERETQTLLANVTDVTQLYVSQMLSRTVYKFIFSHLINMSFDISFHLI</sequence>
<dbReference type="EMBL" id="PSQE01000005">
    <property type="protein sequence ID" value="RHN55740.1"/>
    <property type="molecule type" value="Genomic_DNA"/>
</dbReference>